<evidence type="ECO:0000256" key="1">
    <source>
        <dbReference type="SAM" id="MobiDB-lite"/>
    </source>
</evidence>
<sequence length="975" mass="109803">MKTLFVAAIISVVTADIPNFTGSTIERSTHKRQTRSVKEDAGFTHDANTCKQYNSNLITLWSNLSKYIGTSEKSPPNKSVLHNIGIMIKAYLEHVTPIEVNTEAATEKIIIRKERNNPVVKEIKTNLDVNKINEVNALTDFILDQVKNIRIDNIKEECNKIIQNQIATLMNMAFKKYLLYNCNNIYNNAHSNVNVNILNSMPLNNQGLNGNLQHSSIPKIEEVRFDHNLLKVVKRSIETATNIDKNTHNDLLTEKDSLNSSISNNITKNETLNSSNEKQQQNSFQNPRLQSRRALQLNGKYCADLALDQFILTVKLILRLYLLNDDCTSGASKFIIISKLIEATPILEPFNENNLDYLSKYHVLLKLLDNMETEDMTNLFSTPKADVLQNKNTLEEFLHDVNNLAVSINYKQREKNNIANNGNDSKQQLLNSLYNYQQLAYNRNDGLLNSKIAVPFSVNVGYNAIVPNNPNKINKNLKEFQGMYTGVPINQNIEANRSVIYAKTNMFHDTKPNTNGATINSGNKFELNLDKTAPKNLNYLSTSNSKSEVIPATIFSASENENSILNPIQYKLIMNYSETFPTSLKGNLASLSSFAAFPYLNVLNSTSTNMNPLENTLLNQNLASNPSTLYNYFSKFAKNNNPKNQLKISPPVPNNIDSMNLLTANNNKIALNSNFNTKSELTINESSVKKYLHNPALVQQNSNTPSVNSGVHYYNLINNALTNNMDSNLINNLKLLGDNNLVKDKILNPFNVNNVNAFHFMKPNTLRSNFNLGDHKNMLQSNNFVKKLVIKNPLRTLNIPQIQKTPIISTTDVMSNSSNGSLINRPLKVFNSSYIRPQPKAISGVPLKNNQSIEKTNQGLSKSLFINPYSYSAKVINKENEIEKYLNLENVPVLRSNLLRNQKLETKPSTIVAIDNLPTISSDPDANGDVELTYVFHHPQIVIYQPQVLVGRQRFHVSRFAILAPLPFSRLPAVL</sequence>
<dbReference type="EMBL" id="KQ460124">
    <property type="protein sequence ID" value="KPJ17625.1"/>
    <property type="molecule type" value="Genomic_DNA"/>
</dbReference>
<proteinExistence type="predicted"/>
<evidence type="ECO:0000313" key="4">
    <source>
        <dbReference type="Proteomes" id="UP000053240"/>
    </source>
</evidence>
<organism evidence="3 4">
    <name type="scientific">Papilio machaon</name>
    <name type="common">Old World swallowtail butterfly</name>
    <dbReference type="NCBI Taxonomy" id="76193"/>
    <lineage>
        <taxon>Eukaryota</taxon>
        <taxon>Metazoa</taxon>
        <taxon>Ecdysozoa</taxon>
        <taxon>Arthropoda</taxon>
        <taxon>Hexapoda</taxon>
        <taxon>Insecta</taxon>
        <taxon>Pterygota</taxon>
        <taxon>Neoptera</taxon>
        <taxon>Endopterygota</taxon>
        <taxon>Lepidoptera</taxon>
        <taxon>Glossata</taxon>
        <taxon>Ditrysia</taxon>
        <taxon>Papilionoidea</taxon>
        <taxon>Papilionidae</taxon>
        <taxon>Papilioninae</taxon>
        <taxon>Papilio</taxon>
    </lineage>
</organism>
<name>A0A194RJW3_PAPMA</name>
<dbReference type="InParanoid" id="A0A194RJW3"/>
<gene>
    <name evidence="3" type="ORF">RR48_07113</name>
</gene>
<dbReference type="Proteomes" id="UP000053240">
    <property type="component" value="Unassembled WGS sequence"/>
</dbReference>
<keyword evidence="2" id="KW-0732">Signal</keyword>
<evidence type="ECO:0000256" key="2">
    <source>
        <dbReference type="SAM" id="SignalP"/>
    </source>
</evidence>
<feature type="signal peptide" evidence="2">
    <location>
        <begin position="1"/>
        <end position="15"/>
    </location>
</feature>
<dbReference type="AlphaFoldDB" id="A0A194RJW3"/>
<accession>A0A194RJW3</accession>
<evidence type="ECO:0000313" key="3">
    <source>
        <dbReference type="EMBL" id="KPJ17625.1"/>
    </source>
</evidence>
<feature type="region of interest" description="Disordered" evidence="1">
    <location>
        <begin position="262"/>
        <end position="287"/>
    </location>
</feature>
<reference evidence="3 4" key="1">
    <citation type="journal article" date="2015" name="Nat. Commun.">
        <title>Outbred genome sequencing and CRISPR/Cas9 gene editing in butterflies.</title>
        <authorList>
            <person name="Li X."/>
            <person name="Fan D."/>
            <person name="Zhang W."/>
            <person name="Liu G."/>
            <person name="Zhang L."/>
            <person name="Zhao L."/>
            <person name="Fang X."/>
            <person name="Chen L."/>
            <person name="Dong Y."/>
            <person name="Chen Y."/>
            <person name="Ding Y."/>
            <person name="Zhao R."/>
            <person name="Feng M."/>
            <person name="Zhu Y."/>
            <person name="Feng Y."/>
            <person name="Jiang X."/>
            <person name="Zhu D."/>
            <person name="Xiang H."/>
            <person name="Feng X."/>
            <person name="Li S."/>
            <person name="Wang J."/>
            <person name="Zhang G."/>
            <person name="Kronforst M.R."/>
            <person name="Wang W."/>
        </authorList>
    </citation>
    <scope>NUCLEOTIDE SEQUENCE [LARGE SCALE GENOMIC DNA]</scope>
    <source>
        <strain evidence="3">Ya'a_city_454_Pm</strain>
        <tissue evidence="3">Whole body</tissue>
    </source>
</reference>
<protein>
    <submittedName>
        <fullName evidence="3">Uncharacterized protein</fullName>
    </submittedName>
</protein>
<feature type="chain" id="PRO_5012113702" evidence="2">
    <location>
        <begin position="16"/>
        <end position="975"/>
    </location>
</feature>
<keyword evidence="4" id="KW-1185">Reference proteome</keyword>